<dbReference type="Proteomes" id="UP000008385">
    <property type="component" value="Chromosome"/>
</dbReference>
<organism evidence="2 3">
    <name type="scientific">Ramlibacter tataouinensis (strain ATCC BAA-407 / DSM 14655 / LMG 21543 / TTB310)</name>
    <dbReference type="NCBI Taxonomy" id="365046"/>
    <lineage>
        <taxon>Bacteria</taxon>
        <taxon>Pseudomonadati</taxon>
        <taxon>Pseudomonadota</taxon>
        <taxon>Betaproteobacteria</taxon>
        <taxon>Burkholderiales</taxon>
        <taxon>Comamonadaceae</taxon>
        <taxon>Ramlibacter</taxon>
    </lineage>
</organism>
<keyword evidence="1" id="KW-0732">Signal</keyword>
<dbReference type="EMBL" id="CP000245">
    <property type="protein sequence ID" value="AEG92229.1"/>
    <property type="molecule type" value="Genomic_DNA"/>
</dbReference>
<sequence>MIRVSTILFALATLPFAAIADPDKDESGHGKYRHGRSEFKHEYRDGNCKVEIKQKKNGDYKEERKCKGHQHVHAPAPVYVVPQPVVVAPQPVYVPAPAVVVEPGVTIRGTIHLK</sequence>
<reference evidence="2 3" key="2">
    <citation type="journal article" date="2011" name="PLoS ONE">
        <title>The Cyst-Dividing Bacterium Ramlibacter tataouinensis TTB310 Genome Reveals a Well-Stocked Toolbox for Adaptation to a Desert Environment.</title>
        <authorList>
            <person name="De Luca G."/>
            <person name="Barakat M."/>
            <person name="Ortet P."/>
            <person name="Fochesato S."/>
            <person name="Jourlin-Castelli C."/>
            <person name="Ansaldi M."/>
            <person name="Py B."/>
            <person name="Fichant G."/>
            <person name="Coutinho P.M."/>
            <person name="Voulhoux R."/>
            <person name="Bastien O."/>
            <person name="Marechal E."/>
            <person name="Henrissat B."/>
            <person name="Quentin Y."/>
            <person name="Noirot P."/>
            <person name="Filloux A."/>
            <person name="Mejean V."/>
            <person name="Dubow M.S."/>
            <person name="Barras F."/>
            <person name="Barbe V."/>
            <person name="Weissenbach J."/>
            <person name="Mihalcescu I."/>
            <person name="Vermeglio A."/>
            <person name="Achouak W."/>
            <person name="Heulin T."/>
        </authorList>
    </citation>
    <scope>NUCLEOTIDE SEQUENCE [LARGE SCALE GENOMIC DNA]</scope>
    <source>
        <strain evidence="3">ATCC BAA-407 / DSM 14655 / LMG 21543 / TTB310</strain>
    </source>
</reference>
<dbReference type="HOGENOM" id="CLU_165899_0_0_4"/>
<proteinExistence type="predicted"/>
<evidence type="ECO:0000256" key="1">
    <source>
        <dbReference type="SAM" id="SignalP"/>
    </source>
</evidence>
<evidence type="ECO:0000313" key="2">
    <source>
        <dbReference type="EMBL" id="AEG92229.1"/>
    </source>
</evidence>
<protein>
    <submittedName>
        <fullName evidence="2">Uncharacterized protein</fullName>
    </submittedName>
</protein>
<gene>
    <name evidence="2" type="ordered locus">Rta_11440</name>
</gene>
<evidence type="ECO:0000313" key="3">
    <source>
        <dbReference type="Proteomes" id="UP000008385"/>
    </source>
</evidence>
<accession>F5Y111</accession>
<keyword evidence="3" id="KW-1185">Reference proteome</keyword>
<dbReference type="KEGG" id="rta:Rta_11440"/>
<dbReference type="AlphaFoldDB" id="F5Y111"/>
<feature type="signal peptide" evidence="1">
    <location>
        <begin position="1"/>
        <end position="20"/>
    </location>
</feature>
<dbReference type="PATRIC" id="fig|365046.3.peg.1171"/>
<reference evidence="3" key="1">
    <citation type="submission" date="2006-01" db="EMBL/GenBank/DDBJ databases">
        <title>Genome of the cyst-dividing bacterium Ramlibacter tataouinensis.</title>
        <authorList>
            <person name="Barakat M."/>
            <person name="Ortet P."/>
            <person name="De Luca G."/>
            <person name="Jourlin-Castelli C."/>
            <person name="Ansaldi M."/>
            <person name="Py B."/>
            <person name="Fichant G."/>
            <person name="Coutinho P."/>
            <person name="Voulhoux R."/>
            <person name="Bastien O."/>
            <person name="Roy S."/>
            <person name="Marechal E."/>
            <person name="Henrissat B."/>
            <person name="Quentin Y."/>
            <person name="Noirot P."/>
            <person name="Filloux A."/>
            <person name="Mejean V."/>
            <person name="DuBow M."/>
            <person name="Barras F."/>
            <person name="Heulin T."/>
        </authorList>
    </citation>
    <scope>NUCLEOTIDE SEQUENCE [LARGE SCALE GENOMIC DNA]</scope>
    <source>
        <strain evidence="3">ATCC BAA-407 / DSM 14655 / LMG 21543 / TTB310</strain>
    </source>
</reference>
<name>F5Y111_RAMTT</name>
<dbReference type="eggNOG" id="ENOG50332BV">
    <property type="taxonomic scope" value="Bacteria"/>
</dbReference>
<feature type="chain" id="PRO_5003331276" evidence="1">
    <location>
        <begin position="21"/>
        <end position="114"/>
    </location>
</feature>